<accession>A0A0H4KFR7</accession>
<dbReference type="eggNOG" id="COG4840">
    <property type="taxonomic scope" value="Bacteria"/>
</dbReference>
<dbReference type="AlphaFoldDB" id="A0A0H4KFR7"/>
<dbReference type="Proteomes" id="UP000036202">
    <property type="component" value="Chromosome"/>
</dbReference>
<reference evidence="2 3" key="1">
    <citation type="journal article" date="2015" name="PLoS ONE">
        <title>Genome Sequence of Bacillus endophyticus and Analysis of Its Companion Mechanism in the Ketogulonigenium vulgare-Bacillus Strain Consortium.</title>
        <authorList>
            <person name="Jia N."/>
            <person name="Du J."/>
            <person name="Ding M.Z."/>
            <person name="Gao F."/>
            <person name="Yuan Y.J."/>
        </authorList>
    </citation>
    <scope>NUCLEOTIDE SEQUENCE [LARGE SCALE GENOMIC DNA]</scope>
    <source>
        <strain evidence="2 3">Hbe603</strain>
    </source>
</reference>
<dbReference type="KEGG" id="beo:BEH_02675"/>
<dbReference type="HAMAP" id="MF_00829">
    <property type="entry name" value="UPF0435"/>
    <property type="match status" value="1"/>
</dbReference>
<organism evidence="2 3">
    <name type="scientific">Priestia filamentosa</name>
    <dbReference type="NCBI Taxonomy" id="1402861"/>
    <lineage>
        <taxon>Bacteria</taxon>
        <taxon>Bacillati</taxon>
        <taxon>Bacillota</taxon>
        <taxon>Bacilli</taxon>
        <taxon>Bacillales</taxon>
        <taxon>Bacillaceae</taxon>
        <taxon>Priestia</taxon>
    </lineage>
</organism>
<evidence type="ECO:0000313" key="3">
    <source>
        <dbReference type="Proteomes" id="UP000036202"/>
    </source>
</evidence>
<evidence type="ECO:0000256" key="1">
    <source>
        <dbReference type="HAMAP-Rule" id="MF_00829"/>
    </source>
</evidence>
<keyword evidence="3" id="KW-1185">Reference proteome</keyword>
<comment type="similarity">
    <text evidence="1">Belongs to the UPF0435 family.</text>
</comment>
<dbReference type="Pfam" id="PF06569">
    <property type="entry name" value="DUF1128"/>
    <property type="match status" value="1"/>
</dbReference>
<dbReference type="GeneID" id="93703308"/>
<dbReference type="EMBL" id="CP011974">
    <property type="protein sequence ID" value="AKO91119.1"/>
    <property type="molecule type" value="Genomic_DNA"/>
</dbReference>
<dbReference type="InterPro" id="IPR009507">
    <property type="entry name" value="UPF0435"/>
</dbReference>
<sequence>MNLQEKSAENIKYMVEKISQKLNIMNMGVMKPEQFDEESYEELREIYEMVEAKRQFSPSEMQAIATELGTLRK</sequence>
<gene>
    <name evidence="2" type="ORF">BEH_02675</name>
</gene>
<dbReference type="RefSeq" id="WP_019390581.1">
    <property type="nucleotide sequence ID" value="NZ_ALIM01000002.1"/>
</dbReference>
<evidence type="ECO:0000313" key="2">
    <source>
        <dbReference type="EMBL" id="AKO91119.1"/>
    </source>
</evidence>
<dbReference type="OrthoDB" id="2361695at2"/>
<dbReference type="PATRIC" id="fig|135735.6.peg.495"/>
<reference evidence="3" key="2">
    <citation type="submission" date="2015-06" db="EMBL/GenBank/DDBJ databases">
        <title>Genome Sequence of Bacillus endophyticus and Analysis of its Companion Mechanism in the Ketogulonigenium vulgare-Bacillus strain Consortium.</title>
        <authorList>
            <person name="Jia N."/>
            <person name="Du J."/>
            <person name="Ding M.-Z."/>
            <person name="Gao F."/>
            <person name="Yuan Y.-J."/>
        </authorList>
    </citation>
    <scope>NUCLEOTIDE SEQUENCE [LARGE SCALE GENOMIC DNA]</scope>
    <source>
        <strain evidence="3">Hbe603</strain>
    </source>
</reference>
<protein>
    <recommendedName>
        <fullName evidence="1">UPF0435 protein BEH_02675</fullName>
    </recommendedName>
</protein>
<name>A0A0H4KFR7_9BACI</name>
<accession>A0A1X7FVZ9</accession>
<proteinExistence type="inferred from homology"/>